<dbReference type="PROSITE" id="PS51118">
    <property type="entry name" value="HTH_HXLR"/>
    <property type="match status" value="1"/>
</dbReference>
<dbReference type="PANTHER" id="PTHR33204">
    <property type="entry name" value="TRANSCRIPTIONAL REGULATOR, MARR FAMILY"/>
    <property type="match status" value="1"/>
</dbReference>
<comment type="caution">
    <text evidence="5">The sequence shown here is derived from an EMBL/GenBank/DDBJ whole genome shotgun (WGS) entry which is preliminary data.</text>
</comment>
<reference evidence="5" key="2">
    <citation type="journal article" date="2014" name="ISME J.">
        <title>Microbial stratification in low pH oxic and suboxic macroscopic growths along an acid mine drainage.</title>
        <authorList>
            <person name="Mendez-Garcia C."/>
            <person name="Mesa V."/>
            <person name="Sprenger R.R."/>
            <person name="Richter M."/>
            <person name="Diez M.S."/>
            <person name="Solano J."/>
            <person name="Bargiela R."/>
            <person name="Golyshina O.V."/>
            <person name="Manteca A."/>
            <person name="Ramos J.L."/>
            <person name="Gallego J.R."/>
            <person name="Llorente I."/>
            <person name="Martins Dos Santos V.A."/>
            <person name="Jensen O.N."/>
            <person name="Pelaez A.I."/>
            <person name="Sanchez J."/>
            <person name="Ferrer M."/>
        </authorList>
    </citation>
    <scope>NUCLEOTIDE SEQUENCE</scope>
</reference>
<evidence type="ECO:0000313" key="5">
    <source>
        <dbReference type="EMBL" id="EQD73968.1"/>
    </source>
</evidence>
<proteinExistence type="predicted"/>
<keyword evidence="1" id="KW-0805">Transcription regulation</keyword>
<dbReference type="InterPro" id="IPR002577">
    <property type="entry name" value="HTH_HxlR"/>
</dbReference>
<dbReference type="Gene3D" id="1.10.10.10">
    <property type="entry name" value="Winged helix-like DNA-binding domain superfamily/Winged helix DNA-binding domain"/>
    <property type="match status" value="1"/>
</dbReference>
<dbReference type="GO" id="GO:0003677">
    <property type="term" value="F:DNA binding"/>
    <property type="evidence" value="ECO:0007669"/>
    <property type="project" value="UniProtKB-KW"/>
</dbReference>
<accession>T1BZJ1</accession>
<dbReference type="Pfam" id="PF01638">
    <property type="entry name" value="HxlR"/>
    <property type="match status" value="1"/>
</dbReference>
<dbReference type="SUPFAM" id="SSF46785">
    <property type="entry name" value="Winged helix' DNA-binding domain"/>
    <property type="match status" value="1"/>
</dbReference>
<dbReference type="InterPro" id="IPR011991">
    <property type="entry name" value="ArsR-like_HTH"/>
</dbReference>
<organism evidence="5">
    <name type="scientific">mine drainage metagenome</name>
    <dbReference type="NCBI Taxonomy" id="410659"/>
    <lineage>
        <taxon>unclassified sequences</taxon>
        <taxon>metagenomes</taxon>
        <taxon>ecological metagenomes</taxon>
    </lineage>
</organism>
<dbReference type="CDD" id="cd00090">
    <property type="entry name" value="HTH_ARSR"/>
    <property type="match status" value="1"/>
</dbReference>
<dbReference type="InterPro" id="IPR036390">
    <property type="entry name" value="WH_DNA-bd_sf"/>
</dbReference>
<evidence type="ECO:0000259" key="4">
    <source>
        <dbReference type="PROSITE" id="PS51118"/>
    </source>
</evidence>
<protein>
    <submittedName>
        <fullName evidence="5">Transcriptional regulator, HxlR family</fullName>
    </submittedName>
</protein>
<dbReference type="PANTHER" id="PTHR33204:SF37">
    <property type="entry name" value="HTH-TYPE TRANSCRIPTIONAL REGULATOR YODB"/>
    <property type="match status" value="1"/>
</dbReference>
<evidence type="ECO:0000256" key="3">
    <source>
        <dbReference type="ARBA" id="ARBA00023163"/>
    </source>
</evidence>
<feature type="domain" description="HTH hxlR-type" evidence="4">
    <location>
        <begin position="1"/>
        <end position="93"/>
    </location>
</feature>
<dbReference type="InterPro" id="IPR036388">
    <property type="entry name" value="WH-like_DNA-bd_sf"/>
</dbReference>
<gene>
    <name evidence="5" type="ORF">B1B_02939</name>
</gene>
<evidence type="ECO:0000256" key="2">
    <source>
        <dbReference type="ARBA" id="ARBA00023125"/>
    </source>
</evidence>
<dbReference type="AlphaFoldDB" id="T1BZJ1"/>
<name>T1BZJ1_9ZZZZ</name>
<keyword evidence="2" id="KW-0238">DNA-binding</keyword>
<reference evidence="5" key="1">
    <citation type="submission" date="2013-08" db="EMBL/GenBank/DDBJ databases">
        <authorList>
            <person name="Mendez C."/>
            <person name="Richter M."/>
            <person name="Ferrer M."/>
            <person name="Sanchez J."/>
        </authorList>
    </citation>
    <scope>NUCLEOTIDE SEQUENCE</scope>
</reference>
<keyword evidence="3" id="KW-0804">Transcription</keyword>
<evidence type="ECO:0000256" key="1">
    <source>
        <dbReference type="ARBA" id="ARBA00023015"/>
    </source>
</evidence>
<sequence>MLGQPHMLDILSALLGSPGRPLRFTEIQNRLNLSPKTLTHRLKTLVEAGIVVRRAYSEIPPRVEYEITEKGQEFSQVFQILGDWAKHNTLNPVPVVTTVGRLTRTP</sequence>
<dbReference type="EMBL" id="AUZY01001771">
    <property type="protein sequence ID" value="EQD73968.1"/>
    <property type="molecule type" value="Genomic_DNA"/>
</dbReference>